<evidence type="ECO:0000256" key="4">
    <source>
        <dbReference type="ARBA" id="ARBA00022729"/>
    </source>
</evidence>
<protein>
    <submittedName>
        <fullName evidence="10">Ger(X)C family spore germination protein</fullName>
    </submittedName>
</protein>
<dbReference type="RefSeq" id="WP_353892392.1">
    <property type="nucleotide sequence ID" value="NZ_CP159485.1"/>
</dbReference>
<dbReference type="InterPro" id="IPR038501">
    <property type="entry name" value="Spore_GerAC_C_sf"/>
</dbReference>
<dbReference type="InterPro" id="IPR046953">
    <property type="entry name" value="Spore_GerAC-like_C"/>
</dbReference>
<reference evidence="10" key="2">
    <citation type="submission" date="2024-06" db="EMBL/GenBank/DDBJ databases">
        <authorList>
            <person name="Petrova K.O."/>
            <person name="Toshchakov S.V."/>
            <person name="Boltjanskaja Y.V."/>
            <person name="Kevbrin V.V."/>
        </authorList>
    </citation>
    <scope>NUCLEOTIDE SEQUENCE</scope>
    <source>
        <strain evidence="10">Z-710</strain>
    </source>
</reference>
<dbReference type="Gene3D" id="3.30.300.210">
    <property type="entry name" value="Nutrient germinant receptor protein C, domain 3"/>
    <property type="match status" value="1"/>
</dbReference>
<dbReference type="Pfam" id="PF25198">
    <property type="entry name" value="Spore_GerAC_N"/>
    <property type="match status" value="1"/>
</dbReference>
<dbReference type="EMBL" id="CP159485">
    <property type="protein sequence ID" value="XCI27815.1"/>
    <property type="molecule type" value="Genomic_DNA"/>
</dbReference>
<evidence type="ECO:0000313" key="10">
    <source>
        <dbReference type="EMBL" id="XCI27815.1"/>
    </source>
</evidence>
<dbReference type="PROSITE" id="PS51257">
    <property type="entry name" value="PROKAR_LIPOPROTEIN"/>
    <property type="match status" value="1"/>
</dbReference>
<dbReference type="AlphaFoldDB" id="A0AAU8HQJ0"/>
<keyword evidence="5" id="KW-0472">Membrane</keyword>
<dbReference type="PANTHER" id="PTHR35789">
    <property type="entry name" value="SPORE GERMINATION PROTEIN B3"/>
    <property type="match status" value="1"/>
</dbReference>
<keyword evidence="4" id="KW-0732">Signal</keyword>
<reference evidence="10" key="1">
    <citation type="journal article" date="2018" name="Antonie Van Leeuwenhoek">
        <title>Proteinivorax hydrogeniformans sp. nov., an anaerobic, haloalkaliphilic bacterium fermenting proteinaceous compounds with high hydrogen production.</title>
        <authorList>
            <person name="Boltyanskaya Y."/>
            <person name="Detkova E."/>
            <person name="Pimenov N."/>
            <person name="Kevbrin V."/>
        </authorList>
    </citation>
    <scope>NUCLEOTIDE SEQUENCE</scope>
    <source>
        <strain evidence="10">Z-710</strain>
    </source>
</reference>
<dbReference type="Gene3D" id="6.20.190.10">
    <property type="entry name" value="Nutrient germinant receptor protein C, domain 1"/>
    <property type="match status" value="1"/>
</dbReference>
<keyword evidence="6" id="KW-0564">Palmitate</keyword>
<organism evidence="10">
    <name type="scientific">Proteinivorax hydrogeniformans</name>
    <dbReference type="NCBI Taxonomy" id="1826727"/>
    <lineage>
        <taxon>Bacteria</taxon>
        <taxon>Bacillati</taxon>
        <taxon>Bacillota</taxon>
        <taxon>Clostridia</taxon>
        <taxon>Eubacteriales</taxon>
        <taxon>Proteinivoracaceae</taxon>
        <taxon>Proteinivorax</taxon>
    </lineage>
</organism>
<evidence type="ECO:0000259" key="9">
    <source>
        <dbReference type="Pfam" id="PF25198"/>
    </source>
</evidence>
<dbReference type="Pfam" id="PF05504">
    <property type="entry name" value="Spore_GerAC"/>
    <property type="match status" value="1"/>
</dbReference>
<evidence type="ECO:0000256" key="5">
    <source>
        <dbReference type="ARBA" id="ARBA00023136"/>
    </source>
</evidence>
<keyword evidence="7" id="KW-0449">Lipoprotein</keyword>
<comment type="subcellular location">
    <subcellularLocation>
        <location evidence="1">Membrane</location>
        <topology evidence="1">Lipid-anchor</topology>
    </subcellularLocation>
</comment>
<dbReference type="InterPro" id="IPR057336">
    <property type="entry name" value="GerAC_N"/>
</dbReference>
<gene>
    <name evidence="10" type="ORF">PRVXH_001739</name>
</gene>
<dbReference type="PANTHER" id="PTHR35789:SF1">
    <property type="entry name" value="SPORE GERMINATION PROTEIN B3"/>
    <property type="match status" value="1"/>
</dbReference>
<dbReference type="InterPro" id="IPR008844">
    <property type="entry name" value="Spore_GerAC-like"/>
</dbReference>
<comment type="similarity">
    <text evidence="2">Belongs to the GerABKC lipoprotein family.</text>
</comment>
<evidence type="ECO:0000259" key="8">
    <source>
        <dbReference type="Pfam" id="PF05504"/>
    </source>
</evidence>
<name>A0AAU8HQJ0_9FIRM</name>
<feature type="domain" description="Spore germination GerAC-like C-terminal" evidence="8">
    <location>
        <begin position="211"/>
        <end position="374"/>
    </location>
</feature>
<keyword evidence="3" id="KW-0309">Germination</keyword>
<evidence type="ECO:0000256" key="7">
    <source>
        <dbReference type="ARBA" id="ARBA00023288"/>
    </source>
</evidence>
<feature type="domain" description="Spore germination protein N-terminal" evidence="9">
    <location>
        <begin position="23"/>
        <end position="191"/>
    </location>
</feature>
<sequence length="383" mass="43055">MAKKLLIIVIILSIFITTSCWSRKEIEDLGFIMGMGISKTDAGLYSIAAQLANPEAIASENPDQREIYTIIEAEGGTIFDALRNLSLESSRRLYFPHLVALVIDEKIAKNGMSEVVGLLVQDEEVRQGFYVFVSKVAPKDILDTPNTIGLLPAIALQEFAERQGAASKVYVSDFKSTLEASNNEVINYVTTLVELEPPPTEGEMELLKLTQIAVFDHDRLVGYLDLEQGQGYNFLTNNFDNGLIFFEKKTSNDLLTIEMLKSRTEVTPQYKNKEISFEVKVKASGNIAERTPHTTPPHELSILEVESQLNQVIEDKIYNVICAAQNEFEVDIFNFSAFFARKYPKEFQKYKNQWNSVFAQTEISVEVATEVIHSALKLNEGDD</sequence>
<dbReference type="NCBIfam" id="TIGR02887">
    <property type="entry name" value="spore_ger_x_C"/>
    <property type="match status" value="1"/>
</dbReference>
<dbReference type="GO" id="GO:0009847">
    <property type="term" value="P:spore germination"/>
    <property type="evidence" value="ECO:0007669"/>
    <property type="project" value="InterPro"/>
</dbReference>
<proteinExistence type="inferred from homology"/>
<evidence type="ECO:0000256" key="2">
    <source>
        <dbReference type="ARBA" id="ARBA00007886"/>
    </source>
</evidence>
<accession>A0AAU8HQJ0</accession>
<evidence type="ECO:0000256" key="6">
    <source>
        <dbReference type="ARBA" id="ARBA00023139"/>
    </source>
</evidence>
<dbReference type="GO" id="GO:0016020">
    <property type="term" value="C:membrane"/>
    <property type="evidence" value="ECO:0007669"/>
    <property type="project" value="UniProtKB-SubCell"/>
</dbReference>
<evidence type="ECO:0000256" key="1">
    <source>
        <dbReference type="ARBA" id="ARBA00004635"/>
    </source>
</evidence>
<evidence type="ECO:0000256" key="3">
    <source>
        <dbReference type="ARBA" id="ARBA00022544"/>
    </source>
</evidence>